<reference evidence="1 2" key="1">
    <citation type="journal article" date="2016" name="Genome Biol. Evol.">
        <title>Gene Family Evolution Reflects Adaptation to Soil Environmental Stressors in the Genome of the Collembolan Orchesella cincta.</title>
        <authorList>
            <person name="Faddeeva-Vakhrusheva A."/>
            <person name="Derks M.F."/>
            <person name="Anvar S.Y."/>
            <person name="Agamennone V."/>
            <person name="Suring W."/>
            <person name="Smit S."/>
            <person name="van Straalen N.M."/>
            <person name="Roelofs D."/>
        </authorList>
    </citation>
    <scope>NUCLEOTIDE SEQUENCE [LARGE SCALE GENOMIC DNA]</scope>
    <source>
        <tissue evidence="1">Mixed pool</tissue>
    </source>
</reference>
<organism evidence="1 2">
    <name type="scientific">Orchesella cincta</name>
    <name type="common">Springtail</name>
    <name type="synonym">Podura cincta</name>
    <dbReference type="NCBI Taxonomy" id="48709"/>
    <lineage>
        <taxon>Eukaryota</taxon>
        <taxon>Metazoa</taxon>
        <taxon>Ecdysozoa</taxon>
        <taxon>Arthropoda</taxon>
        <taxon>Hexapoda</taxon>
        <taxon>Collembola</taxon>
        <taxon>Entomobryomorpha</taxon>
        <taxon>Entomobryoidea</taxon>
        <taxon>Orchesellidae</taxon>
        <taxon>Orchesellinae</taxon>
        <taxon>Orchesella</taxon>
    </lineage>
</organism>
<sequence length="189" mass="21242">MKGKESDPSPIEWGNKPAEAKIKVLPRAPCPIIHGNHDTLKGKFKMPGPNKYFIEECPCIEPGVSFKGRYKEKIGVTPGPADYTPKYVYEQPPTAVIQGRHKEKAKKVFDPGFITMKPDKIVGGLMTPRWREREEEVEGPEMTNTFGMTNRGNARSAIPISFKSRHTPFKYSHMAEPRSMEYSGTTGKC</sequence>
<protein>
    <submittedName>
        <fullName evidence="1">Outer dense fiber protein 3</fullName>
    </submittedName>
</protein>
<evidence type="ECO:0000313" key="1">
    <source>
        <dbReference type="EMBL" id="ODN05501.1"/>
    </source>
</evidence>
<keyword evidence="2" id="KW-1185">Reference proteome</keyword>
<name>A0A1D2NJS7_ORCCI</name>
<dbReference type="EMBL" id="LJIJ01000022">
    <property type="protein sequence ID" value="ODN05501.1"/>
    <property type="molecule type" value="Genomic_DNA"/>
</dbReference>
<gene>
    <name evidence="1" type="ORF">Ocin01_01204</name>
</gene>
<accession>A0A1D2NJS7</accession>
<proteinExistence type="predicted"/>
<evidence type="ECO:0000313" key="2">
    <source>
        <dbReference type="Proteomes" id="UP000094527"/>
    </source>
</evidence>
<dbReference type="Proteomes" id="UP000094527">
    <property type="component" value="Unassembled WGS sequence"/>
</dbReference>
<comment type="caution">
    <text evidence="1">The sequence shown here is derived from an EMBL/GenBank/DDBJ whole genome shotgun (WGS) entry which is preliminary data.</text>
</comment>
<dbReference type="AlphaFoldDB" id="A0A1D2NJS7"/>
<dbReference type="OrthoDB" id="429991at2759"/>